<dbReference type="SMART" id="SM00537">
    <property type="entry name" value="DCX"/>
    <property type="match status" value="2"/>
</dbReference>
<dbReference type="PANTHER" id="PTHR23005">
    <property type="entry name" value="RETINITIS PIGMENTOSA 1 PROTEIN"/>
    <property type="match status" value="1"/>
</dbReference>
<feature type="compositionally biased region" description="Polar residues" evidence="14">
    <location>
        <begin position="1211"/>
        <end position="1222"/>
    </location>
</feature>
<feature type="compositionally biased region" description="Low complexity" evidence="14">
    <location>
        <begin position="546"/>
        <end position="557"/>
    </location>
</feature>
<feature type="compositionally biased region" description="Basic residues" evidence="14">
    <location>
        <begin position="436"/>
        <end position="460"/>
    </location>
</feature>
<feature type="region of interest" description="Disordered" evidence="14">
    <location>
        <begin position="1269"/>
        <end position="1360"/>
    </location>
</feature>
<evidence type="ECO:0000256" key="2">
    <source>
        <dbReference type="ARBA" id="ARBA00004504"/>
    </source>
</evidence>
<feature type="region of interest" description="Disordered" evidence="14">
    <location>
        <begin position="241"/>
        <end position="309"/>
    </location>
</feature>
<evidence type="ECO:0000313" key="17">
    <source>
        <dbReference type="Proteomes" id="UP000472268"/>
    </source>
</evidence>
<keyword evidence="3" id="KW-0963">Cytoplasm</keyword>
<evidence type="ECO:0000256" key="11">
    <source>
        <dbReference type="ARBA" id="ARBA00057781"/>
    </source>
</evidence>
<evidence type="ECO:0000256" key="13">
    <source>
        <dbReference type="ARBA" id="ARBA00069882"/>
    </source>
</evidence>
<comment type="subunit">
    <text evidence="12">Interacts with RP1; has a synergistic effect with RP1 in photoreceptor differentiation.</text>
</comment>
<feature type="region of interest" description="Disordered" evidence="14">
    <location>
        <begin position="129"/>
        <end position="149"/>
    </location>
</feature>
<evidence type="ECO:0000256" key="4">
    <source>
        <dbReference type="ARBA" id="ARBA00022606"/>
    </source>
</evidence>
<dbReference type="GO" id="GO:0005930">
    <property type="term" value="C:axoneme"/>
    <property type="evidence" value="ECO:0007669"/>
    <property type="project" value="UniProtKB-SubCell"/>
</dbReference>
<protein>
    <recommendedName>
        <fullName evidence="13">Retinitis pigmentosa 1-like 1 protein</fullName>
    </recommendedName>
</protein>
<keyword evidence="4" id="KW-0716">Sensory transduction</keyword>
<feature type="region of interest" description="Disordered" evidence="14">
    <location>
        <begin position="947"/>
        <end position="1019"/>
    </location>
</feature>
<keyword evidence="9" id="KW-0966">Cell projection</keyword>
<feature type="compositionally biased region" description="Polar residues" evidence="14">
    <location>
        <begin position="669"/>
        <end position="678"/>
    </location>
</feature>
<feature type="compositionally biased region" description="Basic and acidic residues" evidence="14">
    <location>
        <begin position="603"/>
        <end position="614"/>
    </location>
</feature>
<feature type="compositionally biased region" description="Polar residues" evidence="14">
    <location>
        <begin position="1764"/>
        <end position="1780"/>
    </location>
</feature>
<feature type="region of interest" description="Disordered" evidence="14">
    <location>
        <begin position="790"/>
        <end position="816"/>
    </location>
</feature>
<dbReference type="FunFam" id="3.10.20.230:FF:000008">
    <property type="entry name" value="retinitis pigmentosa 1-like 1 protein"/>
    <property type="match status" value="1"/>
</dbReference>
<comment type="subcellular location">
    <subcellularLocation>
        <location evidence="2">Cell projection</location>
        <location evidence="2">Cilium</location>
        <location evidence="2">Photoreceptor outer segment</location>
    </subcellularLocation>
    <subcellularLocation>
        <location evidence="1">Cytoplasm</location>
        <location evidence="1">Cytoskeleton</location>
        <location evidence="1">Cilium axoneme</location>
    </subcellularLocation>
</comment>
<dbReference type="GO" id="GO:0042461">
    <property type="term" value="P:photoreceptor cell development"/>
    <property type="evidence" value="ECO:0007669"/>
    <property type="project" value="TreeGrafter"/>
</dbReference>
<keyword evidence="17" id="KW-1185">Reference proteome</keyword>
<dbReference type="InterPro" id="IPR036572">
    <property type="entry name" value="Doublecortin_dom_sf"/>
</dbReference>
<evidence type="ECO:0000256" key="9">
    <source>
        <dbReference type="ARBA" id="ARBA00023273"/>
    </source>
</evidence>
<dbReference type="PANTHER" id="PTHR23005:SF3">
    <property type="entry name" value="RETINITIS PIGMENTOSA 1-LIKE 1 PROTEIN"/>
    <property type="match status" value="1"/>
</dbReference>
<reference evidence="16 17" key="1">
    <citation type="submission" date="2019-05" db="EMBL/GenBank/DDBJ databases">
        <title>A Chromosome-scale Meerkat (S. suricatta) Genome Assembly.</title>
        <authorList>
            <person name="Dudchenko O."/>
            <person name="Lieberman Aiden E."/>
            <person name="Tung J."/>
            <person name="Barreiro L.B."/>
            <person name="Clutton-Brock T.H."/>
        </authorList>
    </citation>
    <scope>NUCLEOTIDE SEQUENCE [LARGE SCALE GENOMIC DNA]</scope>
</reference>
<feature type="region of interest" description="Disordered" evidence="14">
    <location>
        <begin position="701"/>
        <end position="759"/>
    </location>
</feature>
<accession>A0A673UA77</accession>
<feature type="compositionally biased region" description="Basic and acidic residues" evidence="14">
    <location>
        <begin position="980"/>
        <end position="989"/>
    </location>
</feature>
<dbReference type="SUPFAM" id="SSF89837">
    <property type="entry name" value="Doublecortin (DC)"/>
    <property type="match status" value="2"/>
</dbReference>
<feature type="region of interest" description="Disordered" evidence="14">
    <location>
        <begin position="1148"/>
        <end position="1241"/>
    </location>
</feature>
<feature type="compositionally biased region" description="Basic and acidic residues" evidence="14">
    <location>
        <begin position="951"/>
        <end position="962"/>
    </location>
</feature>
<feature type="compositionally biased region" description="Polar residues" evidence="14">
    <location>
        <begin position="795"/>
        <end position="804"/>
    </location>
</feature>
<feature type="compositionally biased region" description="Polar residues" evidence="14">
    <location>
        <begin position="1719"/>
        <end position="1735"/>
    </location>
</feature>
<comment type="function">
    <text evidence="11">Required for the differentiation of photoreceptor cells. Plays a role in the organization of outer segment of rod and cone photoreceptors.</text>
</comment>
<feature type="compositionally biased region" description="Polar residues" evidence="14">
    <location>
        <begin position="858"/>
        <end position="878"/>
    </location>
</feature>
<evidence type="ECO:0000256" key="6">
    <source>
        <dbReference type="ARBA" id="ARBA00022794"/>
    </source>
</evidence>
<feature type="compositionally biased region" description="Gly residues" evidence="14">
    <location>
        <begin position="1162"/>
        <end position="1173"/>
    </location>
</feature>
<feature type="compositionally biased region" description="Basic and acidic residues" evidence="14">
    <location>
        <begin position="469"/>
        <end position="478"/>
    </location>
</feature>
<feature type="region of interest" description="Disordered" evidence="14">
    <location>
        <begin position="1373"/>
        <end position="1397"/>
    </location>
</feature>
<feature type="compositionally biased region" description="Polar residues" evidence="14">
    <location>
        <begin position="1373"/>
        <end position="1392"/>
    </location>
</feature>
<evidence type="ECO:0000256" key="5">
    <source>
        <dbReference type="ARBA" id="ARBA00022737"/>
    </source>
</evidence>
<dbReference type="Pfam" id="PF03607">
    <property type="entry name" value="DCX"/>
    <property type="match status" value="2"/>
</dbReference>
<feature type="compositionally biased region" description="Low complexity" evidence="14">
    <location>
        <begin position="1349"/>
        <end position="1359"/>
    </location>
</feature>
<dbReference type="OMA" id="MSHSSCE"/>
<feature type="compositionally biased region" description="Low complexity" evidence="14">
    <location>
        <begin position="1667"/>
        <end position="1679"/>
    </location>
</feature>
<dbReference type="Gene3D" id="3.10.20.230">
    <property type="entry name" value="Doublecortin domain"/>
    <property type="match status" value="2"/>
</dbReference>
<reference evidence="16" key="2">
    <citation type="submission" date="2025-08" db="UniProtKB">
        <authorList>
            <consortium name="Ensembl"/>
        </authorList>
    </citation>
    <scope>IDENTIFICATION</scope>
</reference>
<dbReference type="GO" id="GO:0007601">
    <property type="term" value="P:visual perception"/>
    <property type="evidence" value="ECO:0007669"/>
    <property type="project" value="UniProtKB-KW"/>
</dbReference>
<name>A0A673UA77_SURSU</name>
<evidence type="ECO:0000256" key="12">
    <source>
        <dbReference type="ARBA" id="ARBA00065121"/>
    </source>
</evidence>
<feature type="compositionally biased region" description="Basic and acidic residues" evidence="14">
    <location>
        <begin position="1198"/>
        <end position="1207"/>
    </location>
</feature>
<sequence length="1841" mass="196181">MNSTLRDAQAPSHRECLLPSVARTPSVTQITPAKKITFLKRGDPQFAGVRLAVDQRAFKSFGALMDELSQRMPLSFGVRSVTTPRGLHGLSALEQLKDGGCYLCSDKKTPKTPSGPGWTQGRNLFAQQSRDFESRSEAPGTSSSCKGPKAPRRIMLIKNGDPRLQQTVVLSHRNTRNLTAFLSKASDLLHFPVKQVYTTNGEKVDSWKGLLHSPSVLVCAGYESFKPLAMEDARRYGIETLSGQTTRSKTGSWGPKAKQSVIHSRPRSGSRPRRFSLLSEKSGLSDPPVSLHHTQMGPAPDRHPQDTPAQLGPLVASDDVEKKVCMNQDGSLSIEMKVRFHLLGEDALLWSRRVRRASVLTAASGEVPVLGEVDSLHCVCESHLGGSSEPGAQRLGPCEAGCEKALGRGQWQPGSSYEIWMNPLYSAQEEEMASQRRSRLTQHSHSRKLWNQRVTGRKRSSKDSVSPDSSDRPPKDSEPNSSCGSRSPEGSVGSCDLHVASGAVSQREAGREAGGMSRTSKGPGAQGTGQDREPHSCLKPQSQDMAGAPCGSSGSAGSHEESSEREKQHQGCLSKTRVMTASWSKATQREGPSPPAVSPLSLRNKDSQAEESRQGSRYPEAKGMSGVRSPLVSDHSGSGDTAESCSLPSACASVPGRRRKQKDRAKAVSSPSISSHSQGAWIGHLRQRPNLRDIHCQLDSAVPRQVPGPPSRGRACPDSPASHLSGSSPGARNQAFQDAGPPSSASLHSQDAQGVSSALMTPVSNSDCASNFNPPYSPSTEIEGHSEFRACSPAFSPSNTSDLLSSPADGLDKKGGGDLLKPSWTLVLPVGESEGGMPEAHRSCCCSPISTSLFDGTPGEKTQSLQTYQTSGRSSSPGTGWGTGRMLQGKAVGGGESLEEQEDGRMALGALPRASPDTVVREWLSNIPEEPIPMKCETVDESIVVVGEDPEGPKEDPADKHSLKGLGEPVPTRQLSHEGAASEKAESDRAFPVTGDAHPTSGEGLPCSGVSETPKEAESNKGMAVDYGVGQRVLPHKVSASIQIMKVLMGSKQGRPSSLPEVSSTVGRRLSHSARALITCLAELHFFDEDFGSPTDKVRFRDSSQYQELLSTFQSLWPGCGLRQSELDSGLWDLGWCQALPGLGSHVMPEDFTPTSSSGVDVGSGSGGSGEGSGPCAMDSTLVPEGIELPLKIPSQRPDSRTSKNQDDPENQQPIGSTTSSDSQERVCATRKDKAERNSGEQVLGSNLDQVVENTIQKEEVQLEKIEEEKEIAELQGEGVQGSPGEGRVMGQEFSEADSDNGEGTQENNSVQEEEAGGDPASSTLCHPGTREKPPEPPESLSRRDSDASESQSSPSNEPGLEKLLKTAEIGHEQTQARYSQGSGEKSSSTACRVSPDPDPLWVSKLLKRMEKAFMAHLTSATGELRARWSLQSNYLLDQMVAELQQDVGQRLQASTEKEVLKIQSRAGGRTLGLERETLRWEMSLQTEQRRRRLQGLRNLSAFSEQAQSQGPLSFPVEDVPTLHGALGTWLVGEAEGEEFCPCEACMRKKMIPTSPKDTMGAPSAPIKKAFDLQHILQKKKGGCANGEGAEAVPEKRGMELLQGDTSGTGTIQGSNGGLELGLGQDPGTEEGGEDESSQTLDGDGDPQVREDDEVEEGSGEKEENSEMGSGAEGSLEGEASGGGDQSPEGQNDSAVTTEGERNPESGGGGGGEKESSSQVVWDQGQQGETSGNSRPDQEGKPALLSTPSRDAPCQRSDSKAGLASSSTFSLGNCSQLSQKGSEEKPSNRDMRSIEDESKGVPSPERKGTSPESSTSEQEGVPFVPSTPEQEIGLASDDLDF</sequence>
<dbReference type="PROSITE" id="PS50309">
    <property type="entry name" value="DC"/>
    <property type="match status" value="2"/>
</dbReference>
<keyword evidence="5" id="KW-0677">Repeat</keyword>
<feature type="compositionally biased region" description="Polar residues" evidence="14">
    <location>
        <begin position="635"/>
        <end position="647"/>
    </location>
</feature>
<dbReference type="Proteomes" id="UP000472268">
    <property type="component" value="Chromosome 1"/>
</dbReference>
<dbReference type="Ensembl" id="ENSSSUT00005020990.1">
    <property type="protein sequence ID" value="ENSSSUP00005018391.1"/>
    <property type="gene ID" value="ENSSSUG00005011858.1"/>
</dbReference>
<evidence type="ECO:0000256" key="3">
    <source>
        <dbReference type="ARBA" id="ARBA00022490"/>
    </source>
</evidence>
<keyword evidence="7" id="KW-0969">Cilium</keyword>
<feature type="compositionally biased region" description="Polar residues" evidence="14">
    <location>
        <begin position="743"/>
        <end position="759"/>
    </location>
</feature>
<proteinExistence type="predicted"/>
<dbReference type="GO" id="GO:0035082">
    <property type="term" value="P:axoneme assembly"/>
    <property type="evidence" value="ECO:0007669"/>
    <property type="project" value="TreeGrafter"/>
</dbReference>
<feature type="domain" description="Doublecortin" evidence="15">
    <location>
        <begin position="152"/>
        <end position="231"/>
    </location>
</feature>
<reference evidence="16" key="3">
    <citation type="submission" date="2025-09" db="UniProtKB">
        <authorList>
            <consortium name="Ensembl"/>
        </authorList>
    </citation>
    <scope>IDENTIFICATION</scope>
</reference>
<feature type="compositionally biased region" description="Polar residues" evidence="14">
    <location>
        <begin position="1604"/>
        <end position="1614"/>
    </location>
</feature>
<feature type="domain" description="Doublecortin" evidence="15">
    <location>
        <begin position="34"/>
        <end position="108"/>
    </location>
</feature>
<feature type="region of interest" description="Disordered" evidence="14">
    <location>
        <begin position="858"/>
        <end position="902"/>
    </location>
</feature>
<organism evidence="16 17">
    <name type="scientific">Suricata suricatta</name>
    <name type="common">Meerkat</name>
    <dbReference type="NCBI Taxonomy" id="37032"/>
    <lineage>
        <taxon>Eukaryota</taxon>
        <taxon>Metazoa</taxon>
        <taxon>Chordata</taxon>
        <taxon>Craniata</taxon>
        <taxon>Vertebrata</taxon>
        <taxon>Euteleostomi</taxon>
        <taxon>Mammalia</taxon>
        <taxon>Eutheria</taxon>
        <taxon>Laurasiatheria</taxon>
        <taxon>Carnivora</taxon>
        <taxon>Feliformia</taxon>
        <taxon>Herpestidae</taxon>
        <taxon>Suricata</taxon>
    </lineage>
</organism>
<evidence type="ECO:0000256" key="14">
    <source>
        <dbReference type="SAM" id="MobiDB-lite"/>
    </source>
</evidence>
<feature type="compositionally biased region" description="Polar residues" evidence="14">
    <location>
        <begin position="722"/>
        <end position="736"/>
    </location>
</feature>
<dbReference type="GO" id="GO:0035556">
    <property type="term" value="P:intracellular signal transduction"/>
    <property type="evidence" value="ECO:0007669"/>
    <property type="project" value="InterPro"/>
</dbReference>
<gene>
    <name evidence="16" type="primary">RP1L1</name>
</gene>
<feature type="compositionally biased region" description="Polar residues" evidence="14">
    <location>
        <begin position="571"/>
        <end position="586"/>
    </location>
</feature>
<evidence type="ECO:0000259" key="15">
    <source>
        <dbReference type="PROSITE" id="PS50309"/>
    </source>
</evidence>
<feature type="compositionally biased region" description="Acidic residues" evidence="14">
    <location>
        <begin position="1628"/>
        <end position="1637"/>
    </location>
</feature>
<feature type="region of interest" description="Disordered" evidence="14">
    <location>
        <begin position="1582"/>
        <end position="1841"/>
    </location>
</feature>
<evidence type="ECO:0000256" key="8">
    <source>
        <dbReference type="ARBA" id="ARBA00023212"/>
    </source>
</evidence>
<dbReference type="GO" id="GO:0045494">
    <property type="term" value="P:photoreceptor cell maintenance"/>
    <property type="evidence" value="ECO:0007669"/>
    <property type="project" value="UniProtKB-ARBA"/>
</dbReference>
<evidence type="ECO:0000256" key="10">
    <source>
        <dbReference type="ARBA" id="ARBA00023305"/>
    </source>
</evidence>
<dbReference type="InterPro" id="IPR003533">
    <property type="entry name" value="Doublecortin_dom"/>
</dbReference>
<feature type="compositionally biased region" description="Polar residues" evidence="14">
    <location>
        <begin position="241"/>
        <end position="251"/>
    </location>
</feature>
<feature type="compositionally biased region" description="Basic residues" evidence="14">
    <location>
        <begin position="264"/>
        <end position="274"/>
    </location>
</feature>
<feature type="compositionally biased region" description="Polar residues" evidence="14">
    <location>
        <begin position="1302"/>
        <end position="1311"/>
    </location>
</feature>
<dbReference type="GO" id="GO:0060041">
    <property type="term" value="P:retina development in camera-type eye"/>
    <property type="evidence" value="ECO:0007669"/>
    <property type="project" value="TreeGrafter"/>
</dbReference>
<feature type="compositionally biased region" description="Basic and acidic residues" evidence="14">
    <location>
        <begin position="1781"/>
        <end position="1809"/>
    </location>
</feature>
<keyword evidence="10" id="KW-0844">Vision</keyword>
<feature type="compositionally biased region" description="Polar residues" evidence="14">
    <location>
        <begin position="1688"/>
        <end position="1697"/>
    </location>
</feature>
<evidence type="ECO:0000256" key="1">
    <source>
        <dbReference type="ARBA" id="ARBA00004430"/>
    </source>
</evidence>
<dbReference type="FunFam" id="3.10.20.230:FF:000010">
    <property type="entry name" value="Retinitis pigmentosa 1-like 1a"/>
    <property type="match status" value="1"/>
</dbReference>
<feature type="region of interest" description="Disordered" evidence="14">
    <location>
        <begin position="431"/>
        <end position="680"/>
    </location>
</feature>
<feature type="compositionally biased region" description="Basic and acidic residues" evidence="14">
    <location>
        <begin position="1223"/>
        <end position="1239"/>
    </location>
</feature>
<feature type="compositionally biased region" description="Basic and acidic residues" evidence="14">
    <location>
        <begin position="558"/>
        <end position="569"/>
    </location>
</feature>
<feature type="compositionally biased region" description="Basic and acidic residues" evidence="14">
    <location>
        <begin position="1329"/>
        <end position="1347"/>
    </location>
</feature>
<keyword evidence="8" id="KW-0206">Cytoskeleton</keyword>
<dbReference type="GO" id="GO:0001750">
    <property type="term" value="C:photoreceptor outer segment"/>
    <property type="evidence" value="ECO:0007669"/>
    <property type="project" value="UniProtKB-SubCell"/>
</dbReference>
<keyword evidence="6" id="KW-0970">Cilium biogenesis/degradation</keyword>
<evidence type="ECO:0000313" key="16">
    <source>
        <dbReference type="Ensembl" id="ENSSSUP00005018391.1"/>
    </source>
</evidence>
<evidence type="ECO:0000256" key="7">
    <source>
        <dbReference type="ARBA" id="ARBA00023069"/>
    </source>
</evidence>